<keyword evidence="2" id="KW-1185">Reference proteome</keyword>
<dbReference type="AlphaFoldDB" id="A0A0C3ASM6"/>
<dbReference type="EMBL" id="KN824298">
    <property type="protein sequence ID" value="KIM27555.1"/>
    <property type="molecule type" value="Genomic_DNA"/>
</dbReference>
<proteinExistence type="predicted"/>
<gene>
    <name evidence="1" type="ORF">M408DRAFT_329992</name>
</gene>
<evidence type="ECO:0000313" key="2">
    <source>
        <dbReference type="Proteomes" id="UP000054097"/>
    </source>
</evidence>
<sequence>MTTASLSKSMPAAQGGAGFGWFGLFNGARRLTEADLYLWVLRSHQRSYFGGARVGQK</sequence>
<evidence type="ECO:0000313" key="1">
    <source>
        <dbReference type="EMBL" id="KIM27555.1"/>
    </source>
</evidence>
<dbReference type="HOGENOM" id="CLU_2997923_0_0_1"/>
<reference evidence="2" key="2">
    <citation type="submission" date="2015-01" db="EMBL/GenBank/DDBJ databases">
        <title>Evolutionary Origins and Diversification of the Mycorrhizal Mutualists.</title>
        <authorList>
            <consortium name="DOE Joint Genome Institute"/>
            <consortium name="Mycorrhizal Genomics Consortium"/>
            <person name="Kohler A."/>
            <person name="Kuo A."/>
            <person name="Nagy L.G."/>
            <person name="Floudas D."/>
            <person name="Copeland A."/>
            <person name="Barry K.W."/>
            <person name="Cichocki N."/>
            <person name="Veneault-Fourrey C."/>
            <person name="LaButti K."/>
            <person name="Lindquist E.A."/>
            <person name="Lipzen A."/>
            <person name="Lundell T."/>
            <person name="Morin E."/>
            <person name="Murat C."/>
            <person name="Riley R."/>
            <person name="Ohm R."/>
            <person name="Sun H."/>
            <person name="Tunlid A."/>
            <person name="Henrissat B."/>
            <person name="Grigoriev I.V."/>
            <person name="Hibbett D.S."/>
            <person name="Martin F."/>
        </authorList>
    </citation>
    <scope>NUCLEOTIDE SEQUENCE [LARGE SCALE GENOMIC DNA]</scope>
    <source>
        <strain evidence="2">MAFF 305830</strain>
    </source>
</reference>
<dbReference type="Proteomes" id="UP000054097">
    <property type="component" value="Unassembled WGS sequence"/>
</dbReference>
<organism evidence="1 2">
    <name type="scientific">Serendipita vermifera MAFF 305830</name>
    <dbReference type="NCBI Taxonomy" id="933852"/>
    <lineage>
        <taxon>Eukaryota</taxon>
        <taxon>Fungi</taxon>
        <taxon>Dikarya</taxon>
        <taxon>Basidiomycota</taxon>
        <taxon>Agaricomycotina</taxon>
        <taxon>Agaricomycetes</taxon>
        <taxon>Sebacinales</taxon>
        <taxon>Serendipitaceae</taxon>
        <taxon>Serendipita</taxon>
    </lineage>
</organism>
<reference evidence="1 2" key="1">
    <citation type="submission" date="2014-04" db="EMBL/GenBank/DDBJ databases">
        <authorList>
            <consortium name="DOE Joint Genome Institute"/>
            <person name="Kuo A."/>
            <person name="Zuccaro A."/>
            <person name="Kohler A."/>
            <person name="Nagy L.G."/>
            <person name="Floudas D."/>
            <person name="Copeland A."/>
            <person name="Barry K.W."/>
            <person name="Cichocki N."/>
            <person name="Veneault-Fourrey C."/>
            <person name="LaButti K."/>
            <person name="Lindquist E.A."/>
            <person name="Lipzen A."/>
            <person name="Lundell T."/>
            <person name="Morin E."/>
            <person name="Murat C."/>
            <person name="Sun H."/>
            <person name="Tunlid A."/>
            <person name="Henrissat B."/>
            <person name="Grigoriev I.V."/>
            <person name="Hibbett D.S."/>
            <person name="Martin F."/>
            <person name="Nordberg H.P."/>
            <person name="Cantor M.N."/>
            <person name="Hua S.X."/>
        </authorList>
    </citation>
    <scope>NUCLEOTIDE SEQUENCE [LARGE SCALE GENOMIC DNA]</scope>
    <source>
        <strain evidence="1 2">MAFF 305830</strain>
    </source>
</reference>
<accession>A0A0C3ASM6</accession>
<name>A0A0C3ASM6_SERVB</name>
<protein>
    <submittedName>
        <fullName evidence="1">Uncharacterized protein</fullName>
    </submittedName>
</protein>